<accession>A0A1S9ZWI8</accession>
<evidence type="ECO:0000313" key="5">
    <source>
        <dbReference type="Proteomes" id="UP000255279"/>
    </source>
</evidence>
<gene>
    <name evidence="3" type="primary">hda</name>
    <name evidence="2" type="ORF">B0181_09850</name>
    <name evidence="3" type="ORF">NCTC10293_00486</name>
</gene>
<evidence type="ECO:0000313" key="4">
    <source>
        <dbReference type="Proteomes" id="UP000190435"/>
    </source>
</evidence>
<reference evidence="3 5" key="2">
    <citation type="submission" date="2018-06" db="EMBL/GenBank/DDBJ databases">
        <authorList>
            <consortium name="Pathogen Informatics"/>
            <person name="Doyle S."/>
        </authorList>
    </citation>
    <scope>NUCLEOTIDE SEQUENCE [LARGE SCALE GENOMIC DNA]</scope>
    <source>
        <strain evidence="3 5">NCTC10293</strain>
    </source>
</reference>
<keyword evidence="4" id="KW-1185">Reference proteome</keyword>
<dbReference type="RefSeq" id="WP_078277322.1">
    <property type="nucleotide sequence ID" value="NZ_MUXU01000063.1"/>
</dbReference>
<dbReference type="GO" id="GO:0005886">
    <property type="term" value="C:plasma membrane"/>
    <property type="evidence" value="ECO:0007669"/>
    <property type="project" value="TreeGrafter"/>
</dbReference>
<name>A0A1S9ZWI8_9GAMM</name>
<dbReference type="GO" id="GO:0003688">
    <property type="term" value="F:DNA replication origin binding"/>
    <property type="evidence" value="ECO:0007669"/>
    <property type="project" value="TreeGrafter"/>
</dbReference>
<dbReference type="STRING" id="34060.B0181_09850"/>
<dbReference type="GO" id="GO:0006270">
    <property type="term" value="P:DNA replication initiation"/>
    <property type="evidence" value="ECO:0007669"/>
    <property type="project" value="TreeGrafter"/>
</dbReference>
<protein>
    <submittedName>
        <fullName evidence="2">Chromosomal replication initiator DnaA</fullName>
    </submittedName>
    <submittedName>
        <fullName evidence="3">DnaA-homolog protein hda</fullName>
    </submittedName>
</protein>
<dbReference type="AlphaFoldDB" id="A0A1S9ZWI8"/>
<dbReference type="InterPro" id="IPR027417">
    <property type="entry name" value="P-loop_NTPase"/>
</dbReference>
<evidence type="ECO:0000313" key="2">
    <source>
        <dbReference type="EMBL" id="OOR87749.1"/>
    </source>
</evidence>
<organism evidence="2 4">
    <name type="scientific">Moraxella caviae</name>
    <dbReference type="NCBI Taxonomy" id="34060"/>
    <lineage>
        <taxon>Bacteria</taxon>
        <taxon>Pseudomonadati</taxon>
        <taxon>Pseudomonadota</taxon>
        <taxon>Gammaproteobacteria</taxon>
        <taxon>Moraxellales</taxon>
        <taxon>Moraxellaceae</taxon>
        <taxon>Moraxella</taxon>
    </lineage>
</organism>
<dbReference type="PANTHER" id="PTHR30050">
    <property type="entry name" value="CHROMOSOMAL REPLICATION INITIATOR PROTEIN DNAA"/>
    <property type="match status" value="1"/>
</dbReference>
<dbReference type="CDD" id="cd00009">
    <property type="entry name" value="AAA"/>
    <property type="match status" value="1"/>
</dbReference>
<evidence type="ECO:0000259" key="1">
    <source>
        <dbReference type="Pfam" id="PF00308"/>
    </source>
</evidence>
<dbReference type="PANTHER" id="PTHR30050:SF5">
    <property type="entry name" value="DNAA REGULATORY INACTIVATOR HDA"/>
    <property type="match status" value="1"/>
</dbReference>
<dbReference type="Proteomes" id="UP000190435">
    <property type="component" value="Unassembled WGS sequence"/>
</dbReference>
<dbReference type="EMBL" id="MUXU01000063">
    <property type="protein sequence ID" value="OOR87749.1"/>
    <property type="molecule type" value="Genomic_DNA"/>
</dbReference>
<proteinExistence type="predicted"/>
<dbReference type="Gene3D" id="3.40.50.300">
    <property type="entry name" value="P-loop containing nucleotide triphosphate hydrolases"/>
    <property type="match status" value="1"/>
</dbReference>
<dbReference type="Proteomes" id="UP000255279">
    <property type="component" value="Unassembled WGS sequence"/>
</dbReference>
<sequence>MSDFVQTAFNFDVRQDTDLSDFESAGFRPLMNAINEILSGNLRELFIVGRRGFGKTHLAMAMHRYLSAHKKTVINLSLNDLISSGADGSALLGLETFDVIIIDDFQAVTSSRAWQENLFDLINRVRDQKKQMVYLATAPAKELGIGLLDLTTRLSLAPTFRLPNNEDIKDRQAMLNSVLRRKNWRLPEPIYQHLLTAGPYHAGGMLDILDKISPMLTSLPRVHIPKKTIDEVKQLIEKETLLLEIHEND</sequence>
<dbReference type="InterPro" id="IPR013317">
    <property type="entry name" value="DnaA_dom"/>
</dbReference>
<dbReference type="EMBL" id="UGQE01000001">
    <property type="protein sequence ID" value="STZ10161.1"/>
    <property type="molecule type" value="Genomic_DNA"/>
</dbReference>
<feature type="domain" description="Chromosomal replication initiator protein DnaA ATPAse" evidence="1">
    <location>
        <begin position="41"/>
        <end position="143"/>
    </location>
</feature>
<dbReference type="Pfam" id="PF00308">
    <property type="entry name" value="Bac_DnaA"/>
    <property type="match status" value="1"/>
</dbReference>
<evidence type="ECO:0000313" key="3">
    <source>
        <dbReference type="EMBL" id="STZ10161.1"/>
    </source>
</evidence>
<dbReference type="SUPFAM" id="SSF52540">
    <property type="entry name" value="P-loop containing nucleoside triphosphate hydrolases"/>
    <property type="match status" value="1"/>
</dbReference>
<dbReference type="OrthoDB" id="9784878at2"/>
<reference evidence="2 4" key="1">
    <citation type="submission" date="2017-02" db="EMBL/GenBank/DDBJ databases">
        <title>Draft genome sequence of Moraxella caviae CCUG 355 type strain.</title>
        <authorList>
            <person name="Engstrom-Jakobsson H."/>
            <person name="Salva-Serra F."/>
            <person name="Thorell K."/>
            <person name="Gonzales-Siles L."/>
            <person name="Karlsson R."/>
            <person name="Boulund F."/>
            <person name="Engstrand L."/>
            <person name="Moore E."/>
        </authorList>
    </citation>
    <scope>NUCLEOTIDE SEQUENCE [LARGE SCALE GENOMIC DNA]</scope>
    <source>
        <strain evidence="2 4">CCUG 355</strain>
    </source>
</reference>